<evidence type="ECO:0000313" key="1">
    <source>
        <dbReference type="EMBL" id="OWT43173.1"/>
    </source>
</evidence>
<dbReference type="KEGG" id="pchm:VFPPC_17651"/>
<dbReference type="EMBL" id="LSBJ02000003">
    <property type="protein sequence ID" value="OWT43173.1"/>
    <property type="molecule type" value="Genomic_DNA"/>
</dbReference>
<dbReference type="Proteomes" id="UP000078397">
    <property type="component" value="Unassembled WGS sequence"/>
</dbReference>
<accession>A0A219AQV8</accession>
<organism evidence="1 2">
    <name type="scientific">Pochonia chlamydosporia 170</name>
    <dbReference type="NCBI Taxonomy" id="1380566"/>
    <lineage>
        <taxon>Eukaryota</taxon>
        <taxon>Fungi</taxon>
        <taxon>Dikarya</taxon>
        <taxon>Ascomycota</taxon>
        <taxon>Pezizomycotina</taxon>
        <taxon>Sordariomycetes</taxon>
        <taxon>Hypocreomycetidae</taxon>
        <taxon>Hypocreales</taxon>
        <taxon>Clavicipitaceae</taxon>
        <taxon>Pochonia</taxon>
    </lineage>
</organism>
<dbReference type="RefSeq" id="XP_022285619.1">
    <property type="nucleotide sequence ID" value="XM_022429343.1"/>
</dbReference>
<keyword evidence="2" id="KW-1185">Reference proteome</keyword>
<reference evidence="1 2" key="1">
    <citation type="journal article" date="2016" name="PLoS Pathog.">
        <title>Biosynthesis of antibiotic leucinostatins in bio-control fungus Purpureocillium lilacinum and their inhibition on phytophthora revealed by genome mining.</title>
        <authorList>
            <person name="Wang G."/>
            <person name="Liu Z."/>
            <person name="Lin R."/>
            <person name="Li E."/>
            <person name="Mao Z."/>
            <person name="Ling J."/>
            <person name="Yang Y."/>
            <person name="Yin W.B."/>
            <person name="Xie B."/>
        </authorList>
    </citation>
    <scope>NUCLEOTIDE SEQUENCE [LARGE SCALE GENOMIC DNA]</scope>
    <source>
        <strain evidence="1">170</strain>
    </source>
</reference>
<proteinExistence type="predicted"/>
<protein>
    <submittedName>
        <fullName evidence="1">Uncharacterized protein</fullName>
    </submittedName>
</protein>
<comment type="caution">
    <text evidence="1">The sequence shown here is derived from an EMBL/GenBank/DDBJ whole genome shotgun (WGS) entry which is preliminary data.</text>
</comment>
<dbReference type="GeneID" id="33936587"/>
<evidence type="ECO:0000313" key="2">
    <source>
        <dbReference type="Proteomes" id="UP000078397"/>
    </source>
</evidence>
<gene>
    <name evidence="1" type="ORF">VFPPC_17651</name>
</gene>
<dbReference type="AlphaFoldDB" id="A0A219AQV8"/>
<sequence length="105" mass="12179">MHGILRTWLWTANTTHQRACILPSRLQQLVAHWECTLVTHHFVHQHLCTLELCVRSRDMQHVPRTKKELASLALVLVEGQRGIRVDLRKEQAQVMEAERLSGRAV</sequence>
<name>A0A219AQV8_METCM</name>